<keyword evidence="3" id="KW-1185">Reference proteome</keyword>
<evidence type="ECO:0000256" key="1">
    <source>
        <dbReference type="SAM" id="MobiDB-lite"/>
    </source>
</evidence>
<dbReference type="AlphaFoldDB" id="A0A4Z2EDM2"/>
<accession>A0A4Z2EDM2</accession>
<comment type="caution">
    <text evidence="2">The sequence shown here is derived from an EMBL/GenBank/DDBJ whole genome shotgun (WGS) entry which is preliminary data.</text>
</comment>
<feature type="compositionally biased region" description="Gly residues" evidence="1">
    <location>
        <begin position="1"/>
        <end position="10"/>
    </location>
</feature>
<feature type="region of interest" description="Disordered" evidence="1">
    <location>
        <begin position="1"/>
        <end position="29"/>
    </location>
</feature>
<feature type="compositionally biased region" description="Polar residues" evidence="1">
    <location>
        <begin position="11"/>
        <end position="24"/>
    </location>
</feature>
<proteinExistence type="predicted"/>
<sequence>MKMEGTGGSSRGQRSEVNALQSSSSKEKRYSYTIRRCAGAMCVAEIGVVLVSHRAEASTEETPS</sequence>
<reference evidence="2 3" key="1">
    <citation type="submission" date="2019-03" db="EMBL/GenBank/DDBJ databases">
        <title>First draft genome of Liparis tanakae, snailfish: a comprehensive survey of snailfish specific genes.</title>
        <authorList>
            <person name="Kim W."/>
            <person name="Song I."/>
            <person name="Jeong J.-H."/>
            <person name="Kim D."/>
            <person name="Kim S."/>
            <person name="Ryu S."/>
            <person name="Song J.Y."/>
            <person name="Lee S.K."/>
        </authorList>
    </citation>
    <scope>NUCLEOTIDE SEQUENCE [LARGE SCALE GENOMIC DNA]</scope>
    <source>
        <tissue evidence="2">Muscle</tissue>
    </source>
</reference>
<evidence type="ECO:0000313" key="3">
    <source>
        <dbReference type="Proteomes" id="UP000314294"/>
    </source>
</evidence>
<evidence type="ECO:0000313" key="2">
    <source>
        <dbReference type="EMBL" id="TNN26382.1"/>
    </source>
</evidence>
<gene>
    <name evidence="2" type="ORF">EYF80_063481</name>
</gene>
<organism evidence="2 3">
    <name type="scientific">Liparis tanakae</name>
    <name type="common">Tanaka's snailfish</name>
    <dbReference type="NCBI Taxonomy" id="230148"/>
    <lineage>
        <taxon>Eukaryota</taxon>
        <taxon>Metazoa</taxon>
        <taxon>Chordata</taxon>
        <taxon>Craniata</taxon>
        <taxon>Vertebrata</taxon>
        <taxon>Euteleostomi</taxon>
        <taxon>Actinopterygii</taxon>
        <taxon>Neopterygii</taxon>
        <taxon>Teleostei</taxon>
        <taxon>Neoteleostei</taxon>
        <taxon>Acanthomorphata</taxon>
        <taxon>Eupercaria</taxon>
        <taxon>Perciformes</taxon>
        <taxon>Cottioidei</taxon>
        <taxon>Cottales</taxon>
        <taxon>Liparidae</taxon>
        <taxon>Liparis</taxon>
    </lineage>
</organism>
<name>A0A4Z2EDM2_9TELE</name>
<dbReference type="Proteomes" id="UP000314294">
    <property type="component" value="Unassembled WGS sequence"/>
</dbReference>
<dbReference type="EMBL" id="SRLO01010349">
    <property type="protein sequence ID" value="TNN26382.1"/>
    <property type="molecule type" value="Genomic_DNA"/>
</dbReference>
<protein>
    <submittedName>
        <fullName evidence="2">Uncharacterized protein</fullName>
    </submittedName>
</protein>